<evidence type="ECO:0000256" key="1">
    <source>
        <dbReference type="ARBA" id="ARBA00006217"/>
    </source>
</evidence>
<dbReference type="OrthoDB" id="10248475at2759"/>
<dbReference type="Gene3D" id="3.40.1050.10">
    <property type="entry name" value="Carbonic anhydrase"/>
    <property type="match status" value="1"/>
</dbReference>
<dbReference type="Proteomes" id="UP000054007">
    <property type="component" value="Unassembled WGS sequence"/>
</dbReference>
<evidence type="ECO:0000256" key="3">
    <source>
        <dbReference type="ARBA" id="ARBA00022833"/>
    </source>
</evidence>
<dbReference type="SMART" id="SM00947">
    <property type="entry name" value="Pro_CA"/>
    <property type="match status" value="1"/>
</dbReference>
<dbReference type="GO" id="GO:0004089">
    <property type="term" value="F:carbonate dehydratase activity"/>
    <property type="evidence" value="ECO:0007669"/>
    <property type="project" value="UniProtKB-UniRule"/>
</dbReference>
<dbReference type="InterPro" id="IPR036874">
    <property type="entry name" value="Carbonic_anhydrase_sf"/>
</dbReference>
<dbReference type="GO" id="GO:0008270">
    <property type="term" value="F:zinc ion binding"/>
    <property type="evidence" value="ECO:0007669"/>
    <property type="project" value="UniProtKB-UniRule"/>
</dbReference>
<evidence type="ECO:0000256" key="5">
    <source>
        <dbReference type="RuleBase" id="RU003956"/>
    </source>
</evidence>
<dbReference type="CDD" id="cd03379">
    <property type="entry name" value="beta_CA_cladeD"/>
    <property type="match status" value="1"/>
</dbReference>
<comment type="catalytic activity">
    <reaction evidence="5">
        <text>hydrogencarbonate + H(+) = CO2 + H2O</text>
        <dbReference type="Rhea" id="RHEA:10748"/>
        <dbReference type="ChEBI" id="CHEBI:15377"/>
        <dbReference type="ChEBI" id="CHEBI:15378"/>
        <dbReference type="ChEBI" id="CHEBI:16526"/>
        <dbReference type="ChEBI" id="CHEBI:17544"/>
        <dbReference type="EC" id="4.2.1.1"/>
    </reaction>
</comment>
<feature type="binding site" evidence="4">
    <location>
        <position position="14"/>
    </location>
    <ligand>
        <name>Zn(2+)</name>
        <dbReference type="ChEBI" id="CHEBI:29105"/>
    </ligand>
</feature>
<keyword evidence="7" id="KW-1185">Reference proteome</keyword>
<dbReference type="PANTHER" id="PTHR43175:SF3">
    <property type="entry name" value="CARBON DISULFIDE HYDROLASE"/>
    <property type="match status" value="1"/>
</dbReference>
<comment type="function">
    <text evidence="5">Reversible hydration of carbon dioxide.</text>
</comment>
<keyword evidence="2 4" id="KW-0479">Metal-binding</keyword>
<feature type="non-terminal residue" evidence="6">
    <location>
        <position position="1"/>
    </location>
</feature>
<gene>
    <name evidence="6" type="ORF">CYLTODRAFT_356039</name>
</gene>
<comment type="cofactor">
    <cofactor evidence="4">
        <name>Zn(2+)</name>
        <dbReference type="ChEBI" id="CHEBI:29105"/>
    </cofactor>
    <text evidence="4">Binds 1 zinc ion per subunit.</text>
</comment>
<feature type="binding site" evidence="4">
    <location>
        <position position="69"/>
    </location>
    <ligand>
        <name>Zn(2+)</name>
        <dbReference type="ChEBI" id="CHEBI:29105"/>
    </ligand>
</feature>
<feature type="binding site" evidence="4">
    <location>
        <position position="66"/>
    </location>
    <ligand>
        <name>Zn(2+)</name>
        <dbReference type="ChEBI" id="CHEBI:29105"/>
    </ligand>
</feature>
<keyword evidence="3 4" id="KW-0862">Zinc</keyword>
<sequence>IALPPKKKLAIVTCMDARINPFRQLGFEEGDAHIIRNAGGLARDALRSLVISQRLLGTREIAVYHHTGCGAVTFTSDSLRQLIKDADPGNAEVASQVDSMEFLPFDDLEKSVRDDVQFLQESPLILKGTKVTGWIHYVETGEVSHFVYPGLFLTSP</sequence>
<comment type="similarity">
    <text evidence="1 5">Belongs to the beta-class carbonic anhydrase family.</text>
</comment>
<accession>A0A0D7B5R5</accession>
<dbReference type="EC" id="4.2.1.1" evidence="5"/>
<evidence type="ECO:0000256" key="2">
    <source>
        <dbReference type="ARBA" id="ARBA00022723"/>
    </source>
</evidence>
<protein>
    <recommendedName>
        <fullName evidence="5">Carbonic anhydrase</fullName>
        <ecNumber evidence="5">4.2.1.1</ecNumber>
    </recommendedName>
    <alternativeName>
        <fullName evidence="5">Carbonate dehydratase</fullName>
    </alternativeName>
</protein>
<dbReference type="PANTHER" id="PTHR43175">
    <property type="entry name" value="CARBONIC ANHYDRASE"/>
    <property type="match status" value="1"/>
</dbReference>
<name>A0A0D7B5R5_9AGAR</name>
<evidence type="ECO:0000313" key="7">
    <source>
        <dbReference type="Proteomes" id="UP000054007"/>
    </source>
</evidence>
<dbReference type="STRING" id="1314674.A0A0D7B5R5"/>
<dbReference type="AlphaFoldDB" id="A0A0D7B5R5"/>
<evidence type="ECO:0000256" key="4">
    <source>
        <dbReference type="PIRSR" id="PIRSR601765-1"/>
    </source>
</evidence>
<evidence type="ECO:0000313" key="6">
    <source>
        <dbReference type="EMBL" id="KIY65898.1"/>
    </source>
</evidence>
<proteinExistence type="inferred from homology"/>
<dbReference type="InterPro" id="IPR001765">
    <property type="entry name" value="Carbonic_anhydrase"/>
</dbReference>
<keyword evidence="5" id="KW-0456">Lyase</keyword>
<dbReference type="Pfam" id="PF00484">
    <property type="entry name" value="Pro_CA"/>
    <property type="match status" value="1"/>
</dbReference>
<feature type="binding site" evidence="4">
    <location>
        <position position="16"/>
    </location>
    <ligand>
        <name>Zn(2+)</name>
        <dbReference type="ChEBI" id="CHEBI:29105"/>
    </ligand>
</feature>
<dbReference type="SUPFAM" id="SSF53056">
    <property type="entry name" value="beta-carbonic anhydrase, cab"/>
    <property type="match status" value="1"/>
</dbReference>
<organism evidence="6 7">
    <name type="scientific">Cylindrobasidium torrendii FP15055 ss-10</name>
    <dbReference type="NCBI Taxonomy" id="1314674"/>
    <lineage>
        <taxon>Eukaryota</taxon>
        <taxon>Fungi</taxon>
        <taxon>Dikarya</taxon>
        <taxon>Basidiomycota</taxon>
        <taxon>Agaricomycotina</taxon>
        <taxon>Agaricomycetes</taxon>
        <taxon>Agaricomycetidae</taxon>
        <taxon>Agaricales</taxon>
        <taxon>Marasmiineae</taxon>
        <taxon>Physalacriaceae</taxon>
        <taxon>Cylindrobasidium</taxon>
    </lineage>
</organism>
<reference evidence="6 7" key="1">
    <citation type="journal article" date="2015" name="Fungal Genet. Biol.">
        <title>Evolution of novel wood decay mechanisms in Agaricales revealed by the genome sequences of Fistulina hepatica and Cylindrobasidium torrendii.</title>
        <authorList>
            <person name="Floudas D."/>
            <person name="Held B.W."/>
            <person name="Riley R."/>
            <person name="Nagy L.G."/>
            <person name="Koehler G."/>
            <person name="Ransdell A.S."/>
            <person name="Younus H."/>
            <person name="Chow J."/>
            <person name="Chiniquy J."/>
            <person name="Lipzen A."/>
            <person name="Tritt A."/>
            <person name="Sun H."/>
            <person name="Haridas S."/>
            <person name="LaButti K."/>
            <person name="Ohm R.A."/>
            <person name="Kues U."/>
            <person name="Blanchette R.A."/>
            <person name="Grigoriev I.V."/>
            <person name="Minto R.E."/>
            <person name="Hibbett D.S."/>
        </authorList>
    </citation>
    <scope>NUCLEOTIDE SEQUENCE [LARGE SCALE GENOMIC DNA]</scope>
    <source>
        <strain evidence="6 7">FP15055 ss-10</strain>
    </source>
</reference>
<dbReference type="EMBL" id="KN880573">
    <property type="protein sequence ID" value="KIY65898.1"/>
    <property type="molecule type" value="Genomic_DNA"/>
</dbReference>